<keyword evidence="3" id="KW-0963">Cytoplasm</keyword>
<organism evidence="7 8">
    <name type="scientific">Microtus ochrogaster</name>
    <name type="common">Prairie vole</name>
    <dbReference type="NCBI Taxonomy" id="79684"/>
    <lineage>
        <taxon>Eukaryota</taxon>
        <taxon>Metazoa</taxon>
        <taxon>Chordata</taxon>
        <taxon>Craniata</taxon>
        <taxon>Vertebrata</taxon>
        <taxon>Euteleostomi</taxon>
        <taxon>Mammalia</taxon>
        <taxon>Eutheria</taxon>
        <taxon>Euarchontoglires</taxon>
        <taxon>Glires</taxon>
        <taxon>Rodentia</taxon>
        <taxon>Myomorpha</taxon>
        <taxon>Muroidea</taxon>
        <taxon>Cricetidae</taxon>
        <taxon>Arvicolinae</taxon>
        <taxon>Microtus</taxon>
    </lineage>
</organism>
<evidence type="ECO:0000256" key="2">
    <source>
        <dbReference type="ARBA" id="ARBA00021364"/>
    </source>
</evidence>
<evidence type="ECO:0000313" key="7">
    <source>
        <dbReference type="EMBL" id="KAH0515885.1"/>
    </source>
</evidence>
<dbReference type="PANTHER" id="PTHR20852">
    <property type="entry name" value="GLUTAMINE SYNTHETASE"/>
    <property type="match status" value="1"/>
</dbReference>
<sequence length="122" mass="13607">MEVERTVLAPHPSPLRSLCLALVACLSHPSSSRPPLRTPSTMATSVSSHLNKSIKQMYMSLPQGEKVQAIYTWVDGTGEELRSKTRTLDCELNPVEELPEWNFDRSSTFQSEGSNSDILNLF</sequence>
<dbReference type="PANTHER" id="PTHR20852:SF45">
    <property type="entry name" value="GLUTAMINE SYNTHETASE"/>
    <property type="match status" value="1"/>
</dbReference>
<dbReference type="InterPro" id="IPR036651">
    <property type="entry name" value="Gln_synt_N_sf"/>
</dbReference>
<accession>A0A8J6GRG1</accession>
<name>A0A8J6GRG1_MICOH</name>
<dbReference type="PROSITE" id="PS51986">
    <property type="entry name" value="GS_BETA_GRASP"/>
    <property type="match status" value="1"/>
</dbReference>
<dbReference type="GO" id="GO:0006542">
    <property type="term" value="P:glutamine biosynthetic process"/>
    <property type="evidence" value="ECO:0007669"/>
    <property type="project" value="InterPro"/>
</dbReference>
<dbReference type="InterPro" id="IPR050292">
    <property type="entry name" value="Glutamine_Synthetase"/>
</dbReference>
<comment type="caution">
    <text evidence="7">The sequence shown here is derived from an EMBL/GenBank/DDBJ whole genome shotgun (WGS) entry which is preliminary data.</text>
</comment>
<dbReference type="Gene3D" id="3.10.20.70">
    <property type="entry name" value="Glutamine synthetase, N-terminal domain"/>
    <property type="match status" value="1"/>
</dbReference>
<evidence type="ECO:0000313" key="8">
    <source>
        <dbReference type="Proteomes" id="UP000710432"/>
    </source>
</evidence>
<evidence type="ECO:0000256" key="4">
    <source>
        <dbReference type="ARBA" id="ARBA00030668"/>
    </source>
</evidence>
<evidence type="ECO:0000256" key="3">
    <source>
        <dbReference type="ARBA" id="ARBA00022490"/>
    </source>
</evidence>
<dbReference type="AlphaFoldDB" id="A0A8J6GRG1"/>
<proteinExistence type="inferred from homology"/>
<dbReference type="GO" id="GO:0005737">
    <property type="term" value="C:cytoplasm"/>
    <property type="evidence" value="ECO:0007669"/>
    <property type="project" value="UniProtKB-SubCell"/>
</dbReference>
<dbReference type="GO" id="GO:0004356">
    <property type="term" value="F:glutamine synthetase activity"/>
    <property type="evidence" value="ECO:0007669"/>
    <property type="project" value="InterPro"/>
</dbReference>
<comment type="similarity">
    <text evidence="5">Belongs to the glutamine synthetase family.</text>
</comment>
<dbReference type="InterPro" id="IPR008147">
    <property type="entry name" value="Gln_synt_N"/>
</dbReference>
<dbReference type="EMBL" id="JAATJU010020799">
    <property type="protein sequence ID" value="KAH0515885.1"/>
    <property type="molecule type" value="Genomic_DNA"/>
</dbReference>
<reference evidence="7" key="1">
    <citation type="submission" date="2020-03" db="EMBL/GenBank/DDBJ databases">
        <title>Studies in the Genomics of Life Span.</title>
        <authorList>
            <person name="Glass D."/>
        </authorList>
    </citation>
    <scope>NUCLEOTIDE SEQUENCE</scope>
    <source>
        <strain evidence="7">LTLLF</strain>
        <tissue evidence="7">Muscle</tissue>
    </source>
</reference>
<protein>
    <recommendedName>
        <fullName evidence="2">Glutamine synthetase</fullName>
    </recommendedName>
    <alternativeName>
        <fullName evidence="4">Glutamate--ammonia ligase</fullName>
    </alternativeName>
</protein>
<comment type="subcellular location">
    <subcellularLocation>
        <location evidence="1">Cytoplasm</location>
    </subcellularLocation>
</comment>
<dbReference type="SUPFAM" id="SSF54368">
    <property type="entry name" value="Glutamine synthetase, N-terminal domain"/>
    <property type="match status" value="1"/>
</dbReference>
<evidence type="ECO:0000256" key="1">
    <source>
        <dbReference type="ARBA" id="ARBA00004496"/>
    </source>
</evidence>
<evidence type="ECO:0000256" key="5">
    <source>
        <dbReference type="PROSITE-ProRule" id="PRU01330"/>
    </source>
</evidence>
<dbReference type="Proteomes" id="UP000710432">
    <property type="component" value="Unassembled WGS sequence"/>
</dbReference>
<feature type="domain" description="GS beta-grasp" evidence="6">
    <location>
        <begin position="65"/>
        <end position="122"/>
    </location>
</feature>
<gene>
    <name evidence="7" type="ORF">LTLLF_127780</name>
</gene>
<evidence type="ECO:0000259" key="6">
    <source>
        <dbReference type="PROSITE" id="PS51986"/>
    </source>
</evidence>